<evidence type="ECO:0000313" key="2">
    <source>
        <dbReference type="EMBL" id="MBV6325874.1"/>
    </source>
</evidence>
<dbReference type="EMBL" id="JAHTGR010000236">
    <property type="protein sequence ID" value="MBV6325874.1"/>
    <property type="molecule type" value="Genomic_DNA"/>
</dbReference>
<accession>A0AA41HEE7</accession>
<organism evidence="2 3">
    <name type="scientific">Duganella violaceipulchra</name>
    <dbReference type="NCBI Taxonomy" id="2849652"/>
    <lineage>
        <taxon>Bacteria</taxon>
        <taxon>Pseudomonadati</taxon>
        <taxon>Pseudomonadota</taxon>
        <taxon>Betaproteobacteria</taxon>
        <taxon>Burkholderiales</taxon>
        <taxon>Oxalobacteraceae</taxon>
        <taxon>Telluria group</taxon>
        <taxon>Duganella</taxon>
    </lineage>
</organism>
<name>A0AA41HEE7_9BURK</name>
<sequence length="84" mass="8998">ALRTICLSGEVLLPATVRQFREVFGDGVELVNFYGASETTMIRCHHRIVAADVERGYIPIGKPIAATQMIVLDADGVACPVGTP</sequence>
<comment type="caution">
    <text evidence="2">The sequence shown here is derived from an EMBL/GenBank/DDBJ whole genome shotgun (WGS) entry which is preliminary data.</text>
</comment>
<dbReference type="InterPro" id="IPR000873">
    <property type="entry name" value="AMP-dep_synth/lig_dom"/>
</dbReference>
<dbReference type="PANTHER" id="PTHR45527:SF1">
    <property type="entry name" value="FATTY ACID SYNTHASE"/>
    <property type="match status" value="1"/>
</dbReference>
<dbReference type="GO" id="GO:0044550">
    <property type="term" value="P:secondary metabolite biosynthetic process"/>
    <property type="evidence" value="ECO:0007669"/>
    <property type="project" value="TreeGrafter"/>
</dbReference>
<feature type="non-terminal residue" evidence="2">
    <location>
        <position position="1"/>
    </location>
</feature>
<feature type="domain" description="AMP-dependent synthetase/ligase" evidence="1">
    <location>
        <begin position="2"/>
        <end position="83"/>
    </location>
</feature>
<reference evidence="2" key="1">
    <citation type="submission" date="2021-07" db="EMBL/GenBank/DDBJ databases">
        <title>Characterization of violacein-producing bacteria and related species.</title>
        <authorList>
            <person name="Wilson H.S."/>
            <person name="De Leon M.E."/>
        </authorList>
    </citation>
    <scope>NUCLEOTIDE SEQUENCE</scope>
    <source>
        <strain evidence="2">HSC-15S17</strain>
    </source>
</reference>
<dbReference type="AlphaFoldDB" id="A0AA41HEE7"/>
<gene>
    <name evidence="2" type="ORF">KVP70_33865</name>
</gene>
<dbReference type="RefSeq" id="WP_217946800.1">
    <property type="nucleotide sequence ID" value="NZ_JAHTGR010000236.1"/>
</dbReference>
<dbReference type="Pfam" id="PF00501">
    <property type="entry name" value="AMP-binding"/>
    <property type="match status" value="1"/>
</dbReference>
<dbReference type="PANTHER" id="PTHR45527">
    <property type="entry name" value="NONRIBOSOMAL PEPTIDE SYNTHETASE"/>
    <property type="match status" value="1"/>
</dbReference>
<dbReference type="GO" id="GO:0005737">
    <property type="term" value="C:cytoplasm"/>
    <property type="evidence" value="ECO:0007669"/>
    <property type="project" value="TreeGrafter"/>
</dbReference>
<feature type="non-terminal residue" evidence="2">
    <location>
        <position position="84"/>
    </location>
</feature>
<evidence type="ECO:0000313" key="3">
    <source>
        <dbReference type="Proteomes" id="UP001155901"/>
    </source>
</evidence>
<dbReference type="GO" id="GO:0043041">
    <property type="term" value="P:amino acid activation for nonribosomal peptide biosynthetic process"/>
    <property type="evidence" value="ECO:0007669"/>
    <property type="project" value="TreeGrafter"/>
</dbReference>
<protein>
    <submittedName>
        <fullName evidence="2">AMP-binding protein</fullName>
    </submittedName>
</protein>
<dbReference type="GO" id="GO:0031177">
    <property type="term" value="F:phosphopantetheine binding"/>
    <property type="evidence" value="ECO:0007669"/>
    <property type="project" value="TreeGrafter"/>
</dbReference>
<dbReference type="Proteomes" id="UP001155901">
    <property type="component" value="Unassembled WGS sequence"/>
</dbReference>
<proteinExistence type="predicted"/>
<evidence type="ECO:0000259" key="1">
    <source>
        <dbReference type="Pfam" id="PF00501"/>
    </source>
</evidence>